<comment type="similarity">
    <text evidence="2">Belongs to the major facilitator superfamily. Sugar transporter (TC 2.A.1.1) family.</text>
</comment>
<feature type="transmembrane region" description="Helical" evidence="6">
    <location>
        <begin position="12"/>
        <end position="33"/>
    </location>
</feature>
<organism evidence="8 9">
    <name type="scientific">Malassezia furfur</name>
    <name type="common">Pityriasis versicolor infection agent</name>
    <name type="synonym">Pityrosporum furfur</name>
    <dbReference type="NCBI Taxonomy" id="55194"/>
    <lineage>
        <taxon>Eukaryota</taxon>
        <taxon>Fungi</taxon>
        <taxon>Dikarya</taxon>
        <taxon>Basidiomycota</taxon>
        <taxon>Ustilaginomycotina</taxon>
        <taxon>Malasseziomycetes</taxon>
        <taxon>Malasseziales</taxon>
        <taxon>Malasseziaceae</taxon>
        <taxon>Malassezia</taxon>
    </lineage>
</organism>
<feature type="transmembrane region" description="Helical" evidence="6">
    <location>
        <begin position="212"/>
        <end position="230"/>
    </location>
</feature>
<evidence type="ECO:0000313" key="8">
    <source>
        <dbReference type="EMBL" id="WFD45759.1"/>
    </source>
</evidence>
<feature type="transmembrane region" description="Helical" evidence="6">
    <location>
        <begin position="141"/>
        <end position="160"/>
    </location>
</feature>
<evidence type="ECO:0000256" key="1">
    <source>
        <dbReference type="ARBA" id="ARBA00004141"/>
    </source>
</evidence>
<feature type="transmembrane region" description="Helical" evidence="6">
    <location>
        <begin position="53"/>
        <end position="74"/>
    </location>
</feature>
<dbReference type="Pfam" id="PF00083">
    <property type="entry name" value="Sugar_tr"/>
    <property type="match status" value="1"/>
</dbReference>
<keyword evidence="4 6" id="KW-1133">Transmembrane helix</keyword>
<keyword evidence="3 6" id="KW-0812">Transmembrane</keyword>
<proteinExistence type="inferred from homology"/>
<evidence type="ECO:0000259" key="7">
    <source>
        <dbReference type="PROSITE" id="PS50850"/>
    </source>
</evidence>
<protein>
    <recommendedName>
        <fullName evidence="7">Major facilitator superfamily (MFS) profile domain-containing protein</fullName>
    </recommendedName>
</protein>
<name>A0ABY8ELJ4_MALFU</name>
<keyword evidence="9" id="KW-1185">Reference proteome</keyword>
<evidence type="ECO:0000256" key="4">
    <source>
        <dbReference type="ARBA" id="ARBA00022989"/>
    </source>
</evidence>
<dbReference type="SUPFAM" id="SSF103473">
    <property type="entry name" value="MFS general substrate transporter"/>
    <property type="match status" value="1"/>
</dbReference>
<dbReference type="PANTHER" id="PTHR48022">
    <property type="entry name" value="PLASTIDIC GLUCOSE TRANSPORTER 4"/>
    <property type="match status" value="1"/>
</dbReference>
<sequence>MWQSECSPPHNRGMLIMVEGSLISFGIMISYWVDFAMYWAWKSFPNGDHVNASWQVPIAFQIVLIIPTFLTIWMPESPRWLMLRGRETEARRVLSALDNVPLNDPSINVHISEIKHSLALSATSKPTDIFKQGKNHNFHRVALAFVIQMFQQISGINLITYYAGTIFEQSIGLAPVESRILAACNGTEYFMASILAIFMIERVGRRKLMISCALGMAFTMAILCGLLSHAALDMPTPDYDPSAARNKGPAIAACVFLFVFNSFFAVGWLGMTWLYPAECTPLSICAQANGVSTSANWLFNFMVVMITPVAFENINNYTYLIFAVINFLMAPASWWIFPETAGRSLEEMDDIFARSSVWNPYDAVRIEKQTPRRYDRFGNMKDEMISDTEQLEPVEHFNPDIN</sequence>
<feature type="transmembrane region" description="Helical" evidence="6">
    <location>
        <begin position="295"/>
        <end position="311"/>
    </location>
</feature>
<dbReference type="InterPro" id="IPR005829">
    <property type="entry name" value="Sugar_transporter_CS"/>
</dbReference>
<accession>A0ABY8ELJ4</accession>
<dbReference type="InterPro" id="IPR020846">
    <property type="entry name" value="MFS_dom"/>
</dbReference>
<reference evidence="8 9" key="1">
    <citation type="journal article" date="2020" name="Elife">
        <title>Loss of centromere function drives karyotype evolution in closely related Malassezia species.</title>
        <authorList>
            <person name="Sankaranarayanan S.R."/>
            <person name="Ianiri G."/>
            <person name="Coelho M.A."/>
            <person name="Reza M.H."/>
            <person name="Thimmappa B.C."/>
            <person name="Ganguly P."/>
            <person name="Vadnala R.N."/>
            <person name="Sun S."/>
            <person name="Siddharthan R."/>
            <person name="Tellgren-Roth C."/>
            <person name="Dawson T.L."/>
            <person name="Heitman J."/>
            <person name="Sanyal K."/>
        </authorList>
    </citation>
    <scope>NUCLEOTIDE SEQUENCE [LARGE SCALE GENOMIC DNA]</scope>
    <source>
        <strain evidence="8">CBS14141</strain>
    </source>
</reference>
<dbReference type="InterPro" id="IPR005828">
    <property type="entry name" value="MFS_sugar_transport-like"/>
</dbReference>
<dbReference type="InterPro" id="IPR036259">
    <property type="entry name" value="MFS_trans_sf"/>
</dbReference>
<dbReference type="EMBL" id="CP046234">
    <property type="protein sequence ID" value="WFD45759.1"/>
    <property type="molecule type" value="Genomic_DNA"/>
</dbReference>
<evidence type="ECO:0000313" key="9">
    <source>
        <dbReference type="Proteomes" id="UP000818624"/>
    </source>
</evidence>
<dbReference type="PANTHER" id="PTHR48022:SF68">
    <property type="entry name" value="MAJOR FACILITATOR SUPERFAMILY (MFS) PROFILE DOMAIN-CONTAINING PROTEIN-RELATED"/>
    <property type="match status" value="1"/>
</dbReference>
<feature type="domain" description="Major facilitator superfamily (MFS) profile" evidence="7">
    <location>
        <begin position="1"/>
        <end position="341"/>
    </location>
</feature>
<gene>
    <name evidence="8" type="ORF">GLX27_000383</name>
</gene>
<feature type="transmembrane region" description="Helical" evidence="6">
    <location>
        <begin position="180"/>
        <end position="200"/>
    </location>
</feature>
<dbReference type="Proteomes" id="UP000818624">
    <property type="component" value="Chromosome 1"/>
</dbReference>
<evidence type="ECO:0000256" key="3">
    <source>
        <dbReference type="ARBA" id="ARBA00022692"/>
    </source>
</evidence>
<evidence type="ECO:0000256" key="5">
    <source>
        <dbReference type="ARBA" id="ARBA00023136"/>
    </source>
</evidence>
<keyword evidence="5 6" id="KW-0472">Membrane</keyword>
<dbReference type="PROSITE" id="PS50850">
    <property type="entry name" value="MFS"/>
    <property type="match status" value="1"/>
</dbReference>
<evidence type="ECO:0000256" key="6">
    <source>
        <dbReference type="SAM" id="Phobius"/>
    </source>
</evidence>
<feature type="transmembrane region" description="Helical" evidence="6">
    <location>
        <begin position="317"/>
        <end position="337"/>
    </location>
</feature>
<feature type="transmembrane region" description="Helical" evidence="6">
    <location>
        <begin position="250"/>
        <end position="275"/>
    </location>
</feature>
<dbReference type="Gene3D" id="1.20.1250.20">
    <property type="entry name" value="MFS general substrate transporter like domains"/>
    <property type="match status" value="1"/>
</dbReference>
<dbReference type="PROSITE" id="PS00216">
    <property type="entry name" value="SUGAR_TRANSPORT_1"/>
    <property type="match status" value="1"/>
</dbReference>
<dbReference type="InterPro" id="IPR050360">
    <property type="entry name" value="MFS_Sugar_Transporters"/>
</dbReference>
<comment type="subcellular location">
    <subcellularLocation>
        <location evidence="1">Membrane</location>
        <topology evidence="1">Multi-pass membrane protein</topology>
    </subcellularLocation>
</comment>
<evidence type="ECO:0000256" key="2">
    <source>
        <dbReference type="ARBA" id="ARBA00010992"/>
    </source>
</evidence>